<reference evidence="5" key="2">
    <citation type="journal article" date="2021" name="PeerJ">
        <title>Extensive microbial diversity within the chicken gut microbiome revealed by metagenomics and culture.</title>
        <authorList>
            <person name="Gilroy R."/>
            <person name="Ravi A."/>
            <person name="Getino M."/>
            <person name="Pursley I."/>
            <person name="Horton D.L."/>
            <person name="Alikhan N.F."/>
            <person name="Baker D."/>
            <person name="Gharbi K."/>
            <person name="Hall N."/>
            <person name="Watson M."/>
            <person name="Adriaenssens E.M."/>
            <person name="Foster-Nyarko E."/>
            <person name="Jarju S."/>
            <person name="Secka A."/>
            <person name="Antonio M."/>
            <person name="Oren A."/>
            <person name="Chaudhuri R.R."/>
            <person name="La Ragione R."/>
            <person name="Hildebrand F."/>
            <person name="Pallen M.J."/>
        </authorList>
    </citation>
    <scope>NUCLEOTIDE SEQUENCE</scope>
    <source>
        <strain evidence="5">13361</strain>
    </source>
</reference>
<feature type="domain" description="Ig-like" evidence="2">
    <location>
        <begin position="142"/>
        <end position="198"/>
    </location>
</feature>
<accession>A0A9D0Z2Z6</accession>
<sequence length="932" mass="99995">MKITWKKWGSLLLALALVLSLAPPVQAAPAREETVQSRGEKIPVALAVAAMPDKLTYMEYTEELDVTGGQIKVYWNDGTSEVMDMTREMVTGFDNTKLGTQTLTVTYGQASASFQVEVVAKTAQSIAVTRLPDKLTYLTTYEELDVTGGEITVTYADGTPAKVIPMTREMVTGFDNTQLGPQTLTVTYAGAETTYEVEIVAATLTHISVSQLPEQTVYLWNVDSLNLEGAVISLHFNNNTTTQIPMTREMVTGFDNTQAGPQTLTVTYQGETATFQVAVEKNNTTQFASGLGTKEWPYIILTKEHLNNVRLYLNGHFKMMEDIVFTEEDFEANGAYYNNGQGWEPIGAYRWDFSTSFTGTFDGDGHTITGLKMNLVASEEVYAGLFGYIKNGTVTNLGMVDSQIQGESTERYDYCYAGGIAGYVADGTISNCRNTGEVTTSSVQSFSYAGGIAGRISGSSISNCCNTGGVTAKNDAGGIAGWVTDNCTIISCRNTGEVTAEENAGGVGGNVSGGTISSCSNTGGVTAGDDAGGIVGYTEGGTIQGCANGGEVTSSSRAGGIVGSVWKGGTVSASCNTSAVLGRWAAGGIVCHLEDSAISGCYNTGDVSASRFAGGVSGQVGLSTIRNCYNNGAVSSRNDYAGGISAYASSSTFSSCYNTGAVLASSETSYRHYAGGIAGYTYNSDISFCYFLDTAQRGIANGGGETTACTWEAMKKQDTFQGFDFETAWTMEGIPGYSYPELTSVIAVSPCETKGHTTFRVGEKAPTYTSEGYTGDIYCLGCGLLVEQGRVIPVRDDHAEIYRIYNPGNGKHHYTMDASERDALVGGGWIYEGIAWKAPKEGKPIYRVYNPGNDNHLYTMDSDERDRLVKGGWQYEGILCYSFDETGTPLYRVCNPYVTKNPHHYTDSLEECDFLESNGWRIEGISWYGLRK</sequence>
<dbReference type="Gene3D" id="2.60.40.3630">
    <property type="match status" value="3"/>
</dbReference>
<dbReference type="Proteomes" id="UP000886796">
    <property type="component" value="Unassembled WGS sequence"/>
</dbReference>
<keyword evidence="1" id="KW-0732">Signal</keyword>
<evidence type="ECO:0000313" key="5">
    <source>
        <dbReference type="EMBL" id="HIQ68282.1"/>
    </source>
</evidence>
<dbReference type="Pfam" id="PF07523">
    <property type="entry name" value="Big_3"/>
    <property type="match status" value="3"/>
</dbReference>
<feature type="chain" id="PRO_5039204552" evidence="1">
    <location>
        <begin position="28"/>
        <end position="932"/>
    </location>
</feature>
<evidence type="ECO:0000256" key="1">
    <source>
        <dbReference type="SAM" id="SignalP"/>
    </source>
</evidence>
<dbReference type="InterPro" id="IPR043708">
    <property type="entry name" value="DUF5648"/>
</dbReference>
<feature type="domain" description="Ig-like" evidence="2">
    <location>
        <begin position="61"/>
        <end position="118"/>
    </location>
</feature>
<feature type="domain" description="GLUG" evidence="3">
    <location>
        <begin position="582"/>
        <end position="608"/>
    </location>
</feature>
<evidence type="ECO:0000259" key="2">
    <source>
        <dbReference type="Pfam" id="PF07523"/>
    </source>
</evidence>
<feature type="domain" description="Ig-like" evidence="2">
    <location>
        <begin position="223"/>
        <end position="279"/>
    </location>
</feature>
<name>A0A9D0Z2Z6_9FIRM</name>
<proteinExistence type="predicted"/>
<reference evidence="5" key="1">
    <citation type="submission" date="2020-10" db="EMBL/GenBank/DDBJ databases">
        <authorList>
            <person name="Gilroy R."/>
        </authorList>
    </citation>
    <scope>NUCLEOTIDE SEQUENCE</scope>
    <source>
        <strain evidence="5">13361</strain>
    </source>
</reference>
<dbReference type="Pfam" id="PF07581">
    <property type="entry name" value="Glug"/>
    <property type="match status" value="2"/>
</dbReference>
<gene>
    <name evidence="5" type="ORF">IAB74_07225</name>
</gene>
<dbReference type="Pfam" id="PF18885">
    <property type="entry name" value="DUF5648"/>
    <property type="match status" value="1"/>
</dbReference>
<dbReference type="Gene3D" id="2.160.20.110">
    <property type="match status" value="2"/>
</dbReference>
<dbReference type="EMBL" id="DVFK01000100">
    <property type="protein sequence ID" value="HIQ68282.1"/>
    <property type="molecule type" value="Genomic_DNA"/>
</dbReference>
<dbReference type="InterPro" id="IPR011493">
    <property type="entry name" value="GLUG"/>
</dbReference>
<dbReference type="AlphaFoldDB" id="A0A9D0Z2Z6"/>
<feature type="domain" description="GLUG" evidence="3">
    <location>
        <begin position="414"/>
        <end position="439"/>
    </location>
</feature>
<evidence type="ECO:0000259" key="4">
    <source>
        <dbReference type="Pfam" id="PF18885"/>
    </source>
</evidence>
<feature type="domain" description="DUF5648" evidence="4">
    <location>
        <begin position="801"/>
        <end position="929"/>
    </location>
</feature>
<evidence type="ECO:0000259" key="3">
    <source>
        <dbReference type="Pfam" id="PF07581"/>
    </source>
</evidence>
<comment type="caution">
    <text evidence="5">The sequence shown here is derived from an EMBL/GenBank/DDBJ whole genome shotgun (WGS) entry which is preliminary data.</text>
</comment>
<evidence type="ECO:0000313" key="6">
    <source>
        <dbReference type="Proteomes" id="UP000886796"/>
    </source>
</evidence>
<dbReference type="InterPro" id="IPR022038">
    <property type="entry name" value="Ig-like_bact"/>
</dbReference>
<feature type="signal peptide" evidence="1">
    <location>
        <begin position="1"/>
        <end position="27"/>
    </location>
</feature>
<organism evidence="5 6">
    <name type="scientific">Candidatus Faecousia excrementigallinarum</name>
    <dbReference type="NCBI Taxonomy" id="2840806"/>
    <lineage>
        <taxon>Bacteria</taxon>
        <taxon>Bacillati</taxon>
        <taxon>Bacillota</taxon>
        <taxon>Clostridia</taxon>
        <taxon>Eubacteriales</taxon>
        <taxon>Oscillospiraceae</taxon>
        <taxon>Faecousia</taxon>
    </lineage>
</organism>
<protein>
    <submittedName>
        <fullName evidence="5">Bacterial Ig-like domain-containing protein</fullName>
    </submittedName>
</protein>